<organism evidence="2 3">
    <name type="scientific">Erythroxylum novogranatense</name>
    <dbReference type="NCBI Taxonomy" id="1862640"/>
    <lineage>
        <taxon>Eukaryota</taxon>
        <taxon>Viridiplantae</taxon>
        <taxon>Streptophyta</taxon>
        <taxon>Embryophyta</taxon>
        <taxon>Tracheophyta</taxon>
        <taxon>Spermatophyta</taxon>
        <taxon>Magnoliopsida</taxon>
        <taxon>eudicotyledons</taxon>
        <taxon>Gunneridae</taxon>
        <taxon>Pentapetalae</taxon>
        <taxon>rosids</taxon>
        <taxon>fabids</taxon>
        <taxon>Malpighiales</taxon>
        <taxon>Erythroxylaceae</taxon>
        <taxon>Erythroxylum</taxon>
    </lineage>
</organism>
<feature type="compositionally biased region" description="Polar residues" evidence="1">
    <location>
        <begin position="71"/>
        <end position="87"/>
    </location>
</feature>
<dbReference type="EMBL" id="JAIWQS010000001">
    <property type="protein sequence ID" value="KAJ8774744.1"/>
    <property type="molecule type" value="Genomic_DNA"/>
</dbReference>
<feature type="compositionally biased region" description="Low complexity" evidence="1">
    <location>
        <begin position="129"/>
        <end position="145"/>
    </location>
</feature>
<name>A0AAV8U986_9ROSI</name>
<evidence type="ECO:0000313" key="3">
    <source>
        <dbReference type="Proteomes" id="UP001159364"/>
    </source>
</evidence>
<evidence type="ECO:0000256" key="1">
    <source>
        <dbReference type="SAM" id="MobiDB-lite"/>
    </source>
</evidence>
<dbReference type="AlphaFoldDB" id="A0AAV8U986"/>
<proteinExistence type="predicted"/>
<protein>
    <submittedName>
        <fullName evidence="2">Uncharacterized protein</fullName>
    </submittedName>
</protein>
<evidence type="ECO:0000313" key="2">
    <source>
        <dbReference type="EMBL" id="KAJ8774744.1"/>
    </source>
</evidence>
<dbReference type="Proteomes" id="UP001159364">
    <property type="component" value="Linkage Group LG01"/>
</dbReference>
<sequence length="164" mass="17736">MVTASLVDHAGDGSEGPPAVAVSLTAYPSNGHGSWVQIQRKQRPSHQRLTQQQAPRSPQRHTTEKEKNSRKTSSGMGSRFSALTGTNMMESLDATLIEGPRFNPNTGMGQRVQAGEVFSFGKFQPPLYPKSTDSGPSSSKGPKGTMTISRGPNDGKWCVRATYW</sequence>
<keyword evidence="3" id="KW-1185">Reference proteome</keyword>
<feature type="region of interest" description="Disordered" evidence="1">
    <location>
        <begin position="123"/>
        <end position="154"/>
    </location>
</feature>
<gene>
    <name evidence="2" type="ORF">K2173_017190</name>
</gene>
<reference evidence="2 3" key="1">
    <citation type="submission" date="2021-09" db="EMBL/GenBank/DDBJ databases">
        <title>Genomic insights and catalytic innovation underlie evolution of tropane alkaloids biosynthesis.</title>
        <authorList>
            <person name="Wang Y.-J."/>
            <person name="Tian T."/>
            <person name="Huang J.-P."/>
            <person name="Huang S.-X."/>
        </authorList>
    </citation>
    <scope>NUCLEOTIDE SEQUENCE [LARGE SCALE GENOMIC DNA]</scope>
    <source>
        <strain evidence="2">KIB-2018</strain>
        <tissue evidence="2">Leaf</tissue>
    </source>
</reference>
<comment type="caution">
    <text evidence="2">The sequence shown here is derived from an EMBL/GenBank/DDBJ whole genome shotgun (WGS) entry which is preliminary data.</text>
</comment>
<feature type="region of interest" description="Disordered" evidence="1">
    <location>
        <begin position="39"/>
        <end position="87"/>
    </location>
</feature>
<feature type="region of interest" description="Disordered" evidence="1">
    <location>
        <begin position="1"/>
        <end position="21"/>
    </location>
</feature>
<feature type="compositionally biased region" description="Polar residues" evidence="1">
    <location>
        <begin position="47"/>
        <end position="56"/>
    </location>
</feature>
<accession>A0AAV8U986</accession>